<dbReference type="EMBL" id="SNVJ01000021">
    <property type="protein sequence ID" value="MXP65420.1"/>
    <property type="molecule type" value="Genomic_DNA"/>
</dbReference>
<name>A0A845BH62_9PROT</name>
<dbReference type="AlphaFoldDB" id="A0A845BH62"/>
<gene>
    <name evidence="1" type="ORF">E0493_18900</name>
</gene>
<sequence length="90" mass="9359">MIDKSQITPHTAIVGSDGVHIGTVDGVEGDFIKLTKSDSADGRHHYLPASAIADQEGDKLTTLMNHTAAQSLLQDSPEAGEPGSNFVTGS</sequence>
<dbReference type="RefSeq" id="WP_160938830.1">
    <property type="nucleotide sequence ID" value="NZ_SNVJ01000021.1"/>
</dbReference>
<protein>
    <submittedName>
        <fullName evidence="1">DUF2171 domain-containing protein</fullName>
    </submittedName>
</protein>
<keyword evidence="2" id="KW-1185">Reference proteome</keyword>
<organism evidence="1 2">
    <name type="scientific">Teichococcus coralli</name>
    <dbReference type="NCBI Taxonomy" id="2545983"/>
    <lineage>
        <taxon>Bacteria</taxon>
        <taxon>Pseudomonadati</taxon>
        <taxon>Pseudomonadota</taxon>
        <taxon>Alphaproteobacteria</taxon>
        <taxon>Acetobacterales</taxon>
        <taxon>Roseomonadaceae</taxon>
        <taxon>Roseomonas</taxon>
    </lineage>
</organism>
<dbReference type="Proteomes" id="UP000460715">
    <property type="component" value="Unassembled WGS sequence"/>
</dbReference>
<dbReference type="OrthoDB" id="9803697at2"/>
<comment type="caution">
    <text evidence="1">The sequence shown here is derived from an EMBL/GenBank/DDBJ whole genome shotgun (WGS) entry which is preliminary data.</text>
</comment>
<accession>A0A845BH62</accession>
<evidence type="ECO:0000313" key="2">
    <source>
        <dbReference type="Proteomes" id="UP000460715"/>
    </source>
</evidence>
<proteinExistence type="predicted"/>
<evidence type="ECO:0000313" key="1">
    <source>
        <dbReference type="EMBL" id="MXP65420.1"/>
    </source>
</evidence>
<reference evidence="1 2" key="1">
    <citation type="submission" date="2019-03" db="EMBL/GenBank/DDBJ databases">
        <title>Roseomonas sp. a novel Roseomonas species isolated from Sea whip Gorgonian.</title>
        <authorList>
            <person name="Li F."/>
            <person name="Pan X."/>
            <person name="Huang S."/>
            <person name="Li Z."/>
            <person name="Meng B."/>
        </authorList>
    </citation>
    <scope>NUCLEOTIDE SEQUENCE [LARGE SCALE GENOMIC DNA]</scope>
    <source>
        <strain evidence="1 2">M0104</strain>
    </source>
</reference>
<dbReference type="InterPro" id="IPR018684">
    <property type="entry name" value="DUF2171"/>
</dbReference>
<dbReference type="Pfam" id="PF09939">
    <property type="entry name" value="DUF2171"/>
    <property type="match status" value="1"/>
</dbReference>